<name>A0A834J2C5_VESGE</name>
<evidence type="ECO:0000313" key="1">
    <source>
        <dbReference type="EMBL" id="KAF7380350.1"/>
    </source>
</evidence>
<gene>
    <name evidence="1" type="ORF">HZH68_016215</name>
</gene>
<reference evidence="1" key="1">
    <citation type="journal article" date="2020" name="G3 (Bethesda)">
        <title>High-Quality Assemblies for Three Invasive Social Wasps from the &lt;i&gt;Vespula&lt;/i&gt; Genus.</title>
        <authorList>
            <person name="Harrop T.W.R."/>
            <person name="Guhlin J."/>
            <person name="McLaughlin G.M."/>
            <person name="Permina E."/>
            <person name="Stockwell P."/>
            <person name="Gilligan J."/>
            <person name="Le Lec M.F."/>
            <person name="Gruber M.A.M."/>
            <person name="Quinn O."/>
            <person name="Lovegrove M."/>
            <person name="Duncan E.J."/>
            <person name="Remnant E.J."/>
            <person name="Van Eeckhoven J."/>
            <person name="Graham B."/>
            <person name="Knapp R.A."/>
            <person name="Langford K.W."/>
            <person name="Kronenberg Z."/>
            <person name="Press M.O."/>
            <person name="Eacker S.M."/>
            <person name="Wilson-Rankin E.E."/>
            <person name="Purcell J."/>
            <person name="Lester P.J."/>
            <person name="Dearden P.K."/>
        </authorList>
    </citation>
    <scope>NUCLEOTIDE SEQUENCE</scope>
    <source>
        <strain evidence="1">Linc-1</strain>
    </source>
</reference>
<proteinExistence type="predicted"/>
<sequence length="160" mass="18723">MGEIRNNKENLWAINIESELKDLRINFLDEEGEEGDGGNERVEANGKDYEFTFVYDLIDDRFYINADHSTVRKFLTRCIVRTNLNGSSGLIGHNNNNNMEVTKNTTENKNDYESRKCIHGLKDEQRKNRNETKVCLTLKMIKPAETIKTFTNFRNNNEYF</sequence>
<organism evidence="1 2">
    <name type="scientific">Vespula germanica</name>
    <name type="common">German yellow jacket</name>
    <name type="synonym">Paravespula germanica</name>
    <dbReference type="NCBI Taxonomy" id="30212"/>
    <lineage>
        <taxon>Eukaryota</taxon>
        <taxon>Metazoa</taxon>
        <taxon>Ecdysozoa</taxon>
        <taxon>Arthropoda</taxon>
        <taxon>Hexapoda</taxon>
        <taxon>Insecta</taxon>
        <taxon>Pterygota</taxon>
        <taxon>Neoptera</taxon>
        <taxon>Endopterygota</taxon>
        <taxon>Hymenoptera</taxon>
        <taxon>Apocrita</taxon>
        <taxon>Aculeata</taxon>
        <taxon>Vespoidea</taxon>
        <taxon>Vespidae</taxon>
        <taxon>Vespinae</taxon>
        <taxon>Vespula</taxon>
    </lineage>
</organism>
<dbReference type="Proteomes" id="UP000617340">
    <property type="component" value="Unassembled WGS sequence"/>
</dbReference>
<comment type="caution">
    <text evidence="1">The sequence shown here is derived from an EMBL/GenBank/DDBJ whole genome shotgun (WGS) entry which is preliminary data.</text>
</comment>
<protein>
    <submittedName>
        <fullName evidence="1">Uncharacterized protein</fullName>
    </submittedName>
</protein>
<keyword evidence="2" id="KW-1185">Reference proteome</keyword>
<dbReference type="AlphaFoldDB" id="A0A834J2C5"/>
<accession>A0A834J2C5</accession>
<dbReference type="EMBL" id="JACSDZ010000023">
    <property type="protein sequence ID" value="KAF7380350.1"/>
    <property type="molecule type" value="Genomic_DNA"/>
</dbReference>
<evidence type="ECO:0000313" key="2">
    <source>
        <dbReference type="Proteomes" id="UP000617340"/>
    </source>
</evidence>